<proteinExistence type="predicted"/>
<accession>A0A502GB59</accession>
<dbReference type="Gene3D" id="3.10.450.160">
    <property type="entry name" value="inner membrane protein cigr"/>
    <property type="match status" value="1"/>
</dbReference>
<gene>
    <name evidence="1" type="ORF">EAH77_18545</name>
</gene>
<organism evidence="1 2">
    <name type="scientific">Ewingella americana</name>
    <dbReference type="NCBI Taxonomy" id="41202"/>
    <lineage>
        <taxon>Bacteria</taxon>
        <taxon>Pseudomonadati</taxon>
        <taxon>Pseudomonadota</taxon>
        <taxon>Gammaproteobacteria</taxon>
        <taxon>Enterobacterales</taxon>
        <taxon>Yersiniaceae</taxon>
        <taxon>Ewingella</taxon>
    </lineage>
</organism>
<name>A0A502GB59_9GAMM</name>
<dbReference type="RefSeq" id="WP_140474286.1">
    <property type="nucleotide sequence ID" value="NZ_RCZD01000011.1"/>
</dbReference>
<dbReference type="Proteomes" id="UP000317663">
    <property type="component" value="Unassembled WGS sequence"/>
</dbReference>
<protein>
    <submittedName>
        <fullName evidence="1">Nickel/cobalt efflux protein RcnB</fullName>
    </submittedName>
</protein>
<dbReference type="EMBL" id="RCZD01000011">
    <property type="protein sequence ID" value="TPG58246.1"/>
    <property type="molecule type" value="Genomic_DNA"/>
</dbReference>
<comment type="caution">
    <text evidence="1">The sequence shown here is derived from an EMBL/GenBank/DDBJ whole genome shotgun (WGS) entry which is preliminary data.</text>
</comment>
<dbReference type="Pfam" id="PF11776">
    <property type="entry name" value="RcnB"/>
    <property type="match status" value="1"/>
</dbReference>
<evidence type="ECO:0000313" key="1">
    <source>
        <dbReference type="EMBL" id="TPG58246.1"/>
    </source>
</evidence>
<keyword evidence="2" id="KW-1185">Reference proteome</keyword>
<dbReference type="InterPro" id="IPR024572">
    <property type="entry name" value="RcnB"/>
</dbReference>
<dbReference type="AlphaFoldDB" id="A0A502GB59"/>
<evidence type="ECO:0000313" key="2">
    <source>
        <dbReference type="Proteomes" id="UP000317663"/>
    </source>
</evidence>
<sequence length="38" mass="4086">LPAPSADSHWTYIGGSYALITNTDGKILKAESGDIFFQ</sequence>
<reference evidence="1 2" key="1">
    <citation type="journal article" date="2019" name="Environ. Microbiol.">
        <title>Species interactions and distinct microbial communities in high Arctic permafrost affected cryosols are associated with the CH4 and CO2 gas fluxes.</title>
        <authorList>
            <person name="Altshuler I."/>
            <person name="Hamel J."/>
            <person name="Turney S."/>
            <person name="Magnuson E."/>
            <person name="Levesque R."/>
            <person name="Greer C."/>
            <person name="Whyte L.G."/>
        </authorList>
    </citation>
    <scope>NUCLEOTIDE SEQUENCE [LARGE SCALE GENOMIC DNA]</scope>
    <source>
        <strain evidence="1 2">E4</strain>
    </source>
</reference>
<feature type="non-terminal residue" evidence="1">
    <location>
        <position position="1"/>
    </location>
</feature>